<dbReference type="Proteomes" id="UP000217780">
    <property type="component" value="Unassembled WGS sequence"/>
</dbReference>
<accession>A0A2A2T6D6</accession>
<comment type="caution">
    <text evidence="2">The sequence shown here is derived from an EMBL/GenBank/DDBJ whole genome shotgun (WGS) entry which is preliminary data.</text>
</comment>
<evidence type="ECO:0000256" key="1">
    <source>
        <dbReference type="SAM" id="MobiDB-lite"/>
    </source>
</evidence>
<organism evidence="2 3">
    <name type="scientific">Vandammella animalimorsus</name>
    <dbReference type="NCBI Taxonomy" id="2029117"/>
    <lineage>
        <taxon>Bacteria</taxon>
        <taxon>Pseudomonadati</taxon>
        <taxon>Pseudomonadota</taxon>
        <taxon>Betaproteobacteria</taxon>
        <taxon>Burkholderiales</taxon>
        <taxon>Comamonadaceae</taxon>
        <taxon>Vandammella</taxon>
    </lineage>
</organism>
<feature type="region of interest" description="Disordered" evidence="1">
    <location>
        <begin position="211"/>
        <end position="255"/>
    </location>
</feature>
<feature type="compositionally biased region" description="Basic and acidic residues" evidence="1">
    <location>
        <begin position="244"/>
        <end position="255"/>
    </location>
</feature>
<sequence>MSQCPFCAGTGRQQAPQPSASLRCPYCRCDLPLTQLFADAVTCEAVTRLAAVSLPLGERVTQYIMLFGPQQRPLTVARQVRLLLELLPDIERRAITYKGRDWQTPLRAWGEALTRILAARDAGKLDLPLTGHNYLYAILASLASAAEAKAEQETEQQRRNAVRSAPGAGAVDASAAAAAALAPAAASATGAAAAQGAEPVRYTSLAVRRMQEERQRNLQRRERMLQRTQGEAQGSDAGGNGPDEPGKPSDGKAAP</sequence>
<dbReference type="GeneID" id="93874541"/>
<dbReference type="AlphaFoldDB" id="A0A2A2T6D6"/>
<evidence type="ECO:0000313" key="3">
    <source>
        <dbReference type="Proteomes" id="UP000217780"/>
    </source>
</evidence>
<gene>
    <name evidence="2" type="ORF">CLI92_05935</name>
</gene>
<proteinExistence type="predicted"/>
<dbReference type="EMBL" id="NTBI01000004">
    <property type="protein sequence ID" value="PAX17084.1"/>
    <property type="molecule type" value="Genomic_DNA"/>
</dbReference>
<protein>
    <submittedName>
        <fullName evidence="2">Uncharacterized protein</fullName>
    </submittedName>
</protein>
<evidence type="ECO:0000313" key="2">
    <source>
        <dbReference type="EMBL" id="PAX17084.1"/>
    </source>
</evidence>
<feature type="compositionally biased region" description="Basic and acidic residues" evidence="1">
    <location>
        <begin position="211"/>
        <end position="225"/>
    </location>
</feature>
<dbReference type="RefSeq" id="WP_095995786.1">
    <property type="nucleotide sequence ID" value="NZ_NTBH01000006.1"/>
</dbReference>
<name>A0A2A2T6D6_9BURK</name>
<reference evidence="2 3" key="1">
    <citation type="submission" date="2017-08" db="EMBL/GenBank/DDBJ databases">
        <title>WGS of Clinical strains of the CDC Group NO-1 linked to zoonotic infections in humans.</title>
        <authorList>
            <person name="Bernier A.-M."/>
            <person name="Bernard K."/>
        </authorList>
    </citation>
    <scope>NUCLEOTIDE SEQUENCE [LARGE SCALE GENOMIC DNA]</scope>
    <source>
        <strain evidence="2 3">NML91-0035</strain>
    </source>
</reference>